<evidence type="ECO:0000313" key="3">
    <source>
        <dbReference type="Proteomes" id="UP001139646"/>
    </source>
</evidence>
<keyword evidence="3" id="KW-1185">Reference proteome</keyword>
<evidence type="ECO:0000256" key="1">
    <source>
        <dbReference type="SAM" id="SignalP"/>
    </source>
</evidence>
<name>A0ABS9X3Z2_9GAMM</name>
<sequence length="142" mass="15325">MKKTVQGTLLLSTLLLGSQVNANKYDASAEKHWSIGAGSYAFTLANDDDSNDSLDFGGYNLVGYAVNNHFQIRATYFSLENDDYNTIDSKGYELMAYGGVGFSKPGFRGYGGGFISDTWSGRYESDSNSGFQLGGGWVTTGD</sequence>
<dbReference type="EMBL" id="JAKKSL010000002">
    <property type="protein sequence ID" value="MCI2284186.1"/>
    <property type="molecule type" value="Genomic_DNA"/>
</dbReference>
<organism evidence="2 3">
    <name type="scientific">Colwellia maritima</name>
    <dbReference type="NCBI Taxonomy" id="2912588"/>
    <lineage>
        <taxon>Bacteria</taxon>
        <taxon>Pseudomonadati</taxon>
        <taxon>Pseudomonadota</taxon>
        <taxon>Gammaproteobacteria</taxon>
        <taxon>Alteromonadales</taxon>
        <taxon>Colwelliaceae</taxon>
        <taxon>Colwellia</taxon>
    </lineage>
</organism>
<gene>
    <name evidence="2" type="ORF">L3081_13350</name>
</gene>
<reference evidence="2" key="1">
    <citation type="submission" date="2022-01" db="EMBL/GenBank/DDBJ databases">
        <title>Colwellia maritima, isolated from seawater.</title>
        <authorList>
            <person name="Kristyanto S."/>
            <person name="Jung J."/>
            <person name="Jeon C.O."/>
        </authorList>
    </citation>
    <scope>NUCLEOTIDE SEQUENCE</scope>
    <source>
        <strain evidence="2">MSW7</strain>
    </source>
</reference>
<comment type="caution">
    <text evidence="2">The sequence shown here is derived from an EMBL/GenBank/DDBJ whole genome shotgun (WGS) entry which is preliminary data.</text>
</comment>
<dbReference type="Proteomes" id="UP001139646">
    <property type="component" value="Unassembled WGS sequence"/>
</dbReference>
<keyword evidence="1" id="KW-0732">Signal</keyword>
<dbReference type="RefSeq" id="WP_242286639.1">
    <property type="nucleotide sequence ID" value="NZ_JAKKSL010000002.1"/>
</dbReference>
<feature type="signal peptide" evidence="1">
    <location>
        <begin position="1"/>
        <end position="22"/>
    </location>
</feature>
<accession>A0ABS9X3Z2</accession>
<evidence type="ECO:0008006" key="4">
    <source>
        <dbReference type="Google" id="ProtNLM"/>
    </source>
</evidence>
<proteinExistence type="predicted"/>
<protein>
    <recommendedName>
        <fullName evidence="4">Outer membrane protein beta-barrel domain-containing protein</fullName>
    </recommendedName>
</protein>
<feature type="chain" id="PRO_5046466709" description="Outer membrane protein beta-barrel domain-containing protein" evidence="1">
    <location>
        <begin position="23"/>
        <end position="142"/>
    </location>
</feature>
<evidence type="ECO:0000313" key="2">
    <source>
        <dbReference type="EMBL" id="MCI2284186.1"/>
    </source>
</evidence>